<feature type="region of interest" description="Disordered" evidence="1">
    <location>
        <begin position="1"/>
        <end position="20"/>
    </location>
</feature>
<feature type="compositionally biased region" description="Polar residues" evidence="1">
    <location>
        <begin position="100"/>
        <end position="109"/>
    </location>
</feature>
<name>A0ABD1UWA0_9LAMI</name>
<organism evidence="2 3">
    <name type="scientific">Forsythia ovata</name>
    <dbReference type="NCBI Taxonomy" id="205694"/>
    <lineage>
        <taxon>Eukaryota</taxon>
        <taxon>Viridiplantae</taxon>
        <taxon>Streptophyta</taxon>
        <taxon>Embryophyta</taxon>
        <taxon>Tracheophyta</taxon>
        <taxon>Spermatophyta</taxon>
        <taxon>Magnoliopsida</taxon>
        <taxon>eudicotyledons</taxon>
        <taxon>Gunneridae</taxon>
        <taxon>Pentapetalae</taxon>
        <taxon>asterids</taxon>
        <taxon>lamiids</taxon>
        <taxon>Lamiales</taxon>
        <taxon>Oleaceae</taxon>
        <taxon>Forsythieae</taxon>
        <taxon>Forsythia</taxon>
    </lineage>
</organism>
<feature type="compositionally biased region" description="Basic and acidic residues" evidence="1">
    <location>
        <begin position="1"/>
        <end position="15"/>
    </location>
</feature>
<proteinExistence type="predicted"/>
<reference evidence="3" key="1">
    <citation type="submission" date="2024-07" db="EMBL/GenBank/DDBJ databases">
        <title>Two chromosome-level genome assemblies of Korean endemic species Abeliophyllum distichum and Forsythia ovata (Oleaceae).</title>
        <authorList>
            <person name="Jang H."/>
        </authorList>
    </citation>
    <scope>NUCLEOTIDE SEQUENCE [LARGE SCALE GENOMIC DNA]</scope>
</reference>
<evidence type="ECO:0000313" key="3">
    <source>
        <dbReference type="Proteomes" id="UP001604277"/>
    </source>
</evidence>
<dbReference type="EMBL" id="JBFOLJ010000006">
    <property type="protein sequence ID" value="KAL2529335.1"/>
    <property type="molecule type" value="Genomic_DNA"/>
</dbReference>
<protein>
    <submittedName>
        <fullName evidence="2">Uncharacterized protein</fullName>
    </submittedName>
</protein>
<feature type="compositionally biased region" description="Basic and acidic residues" evidence="1">
    <location>
        <begin position="110"/>
        <end position="128"/>
    </location>
</feature>
<feature type="compositionally biased region" description="Pro residues" evidence="1">
    <location>
        <begin position="35"/>
        <end position="46"/>
    </location>
</feature>
<feature type="compositionally biased region" description="Low complexity" evidence="1">
    <location>
        <begin position="63"/>
        <end position="74"/>
    </location>
</feature>
<dbReference type="AlphaFoldDB" id="A0ABD1UWA0"/>
<evidence type="ECO:0000313" key="2">
    <source>
        <dbReference type="EMBL" id="KAL2529335.1"/>
    </source>
</evidence>
<feature type="compositionally biased region" description="Polar residues" evidence="1">
    <location>
        <begin position="77"/>
        <end position="90"/>
    </location>
</feature>
<keyword evidence="3" id="KW-1185">Reference proteome</keyword>
<feature type="region of interest" description="Disordered" evidence="1">
    <location>
        <begin position="28"/>
        <end position="128"/>
    </location>
</feature>
<comment type="caution">
    <text evidence="2">The sequence shown here is derived from an EMBL/GenBank/DDBJ whole genome shotgun (WGS) entry which is preliminary data.</text>
</comment>
<evidence type="ECO:0000256" key="1">
    <source>
        <dbReference type="SAM" id="MobiDB-lite"/>
    </source>
</evidence>
<gene>
    <name evidence="2" type="ORF">Fot_21936</name>
</gene>
<sequence length="128" mass="13447">MAKTKTTTDHPEIHRSYHCAATATATSVPLASTPPQAPVVSPPPSAAPRLLLPHVPPISRTIPSSSAPQPTAAAGEVSSTAAIPMQVTSQEEFDEDTCSDHGTGSQYGSESKDCLRESPHIKHLEEVQ</sequence>
<dbReference type="Proteomes" id="UP001604277">
    <property type="component" value="Unassembled WGS sequence"/>
</dbReference>
<accession>A0ABD1UWA0</accession>